<dbReference type="AlphaFoldDB" id="A0A075FPL3"/>
<sequence>MDENRFDYHAGKNTLIVGGALSGASMNRTAFLANLIQDAIDNDYGNRISIIEMCPDKTTFKNIKLAAQLSEYIDNLDEFNYIKPETVHWPRIYANNPKDAVKLSVQNSRTLIECLDKYRKRPTKILFVNELNFYLHMGTMHWLMSAIDKSASFLGTCFRSKFPYTDFNTGISRRERRLIDKLTHKVDNVITL</sequence>
<proteinExistence type="predicted"/>
<reference evidence="1" key="1">
    <citation type="journal article" date="2014" name="Genome Biol. Evol.">
        <title>Pangenome evidence for extensive interdomain horizontal transfer affecting lineage core and shell genes in uncultured planktonic thaumarchaeota and euryarchaeota.</title>
        <authorList>
            <person name="Deschamps P."/>
            <person name="Zivanovic Y."/>
            <person name="Moreira D."/>
            <person name="Rodriguez-Valera F."/>
            <person name="Lopez-Garcia P."/>
        </authorList>
    </citation>
    <scope>NUCLEOTIDE SEQUENCE</scope>
</reference>
<name>A0A075FPL3_9ARCH</name>
<accession>A0A075FPL3</accession>
<protein>
    <submittedName>
        <fullName evidence="1">Uncharacterized protein</fullName>
    </submittedName>
</protein>
<evidence type="ECO:0000313" key="1">
    <source>
        <dbReference type="EMBL" id="AIE91431.1"/>
    </source>
</evidence>
<organism evidence="1">
    <name type="scientific">uncultured marine thaumarchaeote AD1000_11_E10</name>
    <dbReference type="NCBI Taxonomy" id="1455890"/>
    <lineage>
        <taxon>Archaea</taxon>
        <taxon>Nitrososphaerota</taxon>
        <taxon>environmental samples</taxon>
    </lineage>
</organism>
<dbReference type="EMBL" id="KF900338">
    <property type="protein sequence ID" value="AIE91431.1"/>
    <property type="molecule type" value="Genomic_DNA"/>
</dbReference>